<organism evidence="1 2">
    <name type="scientific">Trifolium medium</name>
    <dbReference type="NCBI Taxonomy" id="97028"/>
    <lineage>
        <taxon>Eukaryota</taxon>
        <taxon>Viridiplantae</taxon>
        <taxon>Streptophyta</taxon>
        <taxon>Embryophyta</taxon>
        <taxon>Tracheophyta</taxon>
        <taxon>Spermatophyta</taxon>
        <taxon>Magnoliopsida</taxon>
        <taxon>eudicotyledons</taxon>
        <taxon>Gunneridae</taxon>
        <taxon>Pentapetalae</taxon>
        <taxon>rosids</taxon>
        <taxon>fabids</taxon>
        <taxon>Fabales</taxon>
        <taxon>Fabaceae</taxon>
        <taxon>Papilionoideae</taxon>
        <taxon>50 kb inversion clade</taxon>
        <taxon>NPAAA clade</taxon>
        <taxon>Hologalegina</taxon>
        <taxon>IRL clade</taxon>
        <taxon>Trifolieae</taxon>
        <taxon>Trifolium</taxon>
    </lineage>
</organism>
<evidence type="ECO:0000313" key="1">
    <source>
        <dbReference type="EMBL" id="MCI20760.1"/>
    </source>
</evidence>
<name>A0A392QAK8_9FABA</name>
<proteinExistence type="predicted"/>
<protein>
    <submittedName>
        <fullName evidence="1">CC-NBS-LRR disease resistance protein</fullName>
    </submittedName>
</protein>
<dbReference type="Gene3D" id="3.80.10.10">
    <property type="entry name" value="Ribonuclease Inhibitor"/>
    <property type="match status" value="1"/>
</dbReference>
<keyword evidence="2" id="KW-1185">Reference proteome</keyword>
<dbReference type="Proteomes" id="UP000265520">
    <property type="component" value="Unassembled WGS sequence"/>
</dbReference>
<reference evidence="1 2" key="1">
    <citation type="journal article" date="2018" name="Front. Plant Sci.">
        <title>Red Clover (Trifolium pratense) and Zigzag Clover (T. medium) - A Picture of Genomic Similarities and Differences.</title>
        <authorList>
            <person name="Dluhosova J."/>
            <person name="Istvanek J."/>
            <person name="Nedelnik J."/>
            <person name="Repkova J."/>
        </authorList>
    </citation>
    <scope>NUCLEOTIDE SEQUENCE [LARGE SCALE GENOMIC DNA]</scope>
    <source>
        <strain evidence="2">cv. 10/8</strain>
        <tissue evidence="1">Leaf</tissue>
    </source>
</reference>
<accession>A0A392QAK8</accession>
<sequence length="100" mass="11454">MRNLGLSNVRGEDRIILSSSINEMQHLETLHVESRFQGDDDVVDLDLISLPTKLRKLELNGILQKLPEWIPKLQNLVELSLSESRLTEDPLKSLNCLQHL</sequence>
<evidence type="ECO:0000313" key="2">
    <source>
        <dbReference type="Proteomes" id="UP000265520"/>
    </source>
</evidence>
<comment type="caution">
    <text evidence="1">The sequence shown here is derived from an EMBL/GenBank/DDBJ whole genome shotgun (WGS) entry which is preliminary data.</text>
</comment>
<dbReference type="AlphaFoldDB" id="A0A392QAK8"/>
<dbReference type="EMBL" id="LXQA010121519">
    <property type="protein sequence ID" value="MCI20760.1"/>
    <property type="molecule type" value="Genomic_DNA"/>
</dbReference>
<feature type="non-terminal residue" evidence="1">
    <location>
        <position position="100"/>
    </location>
</feature>
<dbReference type="InterPro" id="IPR032675">
    <property type="entry name" value="LRR_dom_sf"/>
</dbReference>
<dbReference type="SUPFAM" id="SSF52047">
    <property type="entry name" value="RNI-like"/>
    <property type="match status" value="1"/>
</dbReference>